<dbReference type="HAMAP" id="MF_01498">
    <property type="entry name" value="RadA_bact"/>
    <property type="match status" value="1"/>
</dbReference>
<dbReference type="GO" id="GO:0140664">
    <property type="term" value="F:ATP-dependent DNA damage sensor activity"/>
    <property type="evidence" value="ECO:0007669"/>
    <property type="project" value="InterPro"/>
</dbReference>
<dbReference type="Proteomes" id="UP000659630">
    <property type="component" value="Unassembled WGS sequence"/>
</dbReference>
<keyword evidence="5" id="KW-0378">Hydrolase</keyword>
<evidence type="ECO:0000256" key="11">
    <source>
        <dbReference type="HAMAP-Rule" id="MF_01498"/>
    </source>
</evidence>
<comment type="similarity">
    <text evidence="11 13">Belongs to the RecA family. RadA subfamily.</text>
</comment>
<protein>
    <recommendedName>
        <fullName evidence="11 12">DNA repair protein RadA</fullName>
    </recommendedName>
</protein>
<dbReference type="PANTHER" id="PTHR32472:SF10">
    <property type="entry name" value="DNA REPAIR PROTEIN RADA-LIKE PROTEIN"/>
    <property type="match status" value="1"/>
</dbReference>
<evidence type="ECO:0000256" key="5">
    <source>
        <dbReference type="ARBA" id="ARBA00022801"/>
    </source>
</evidence>
<evidence type="ECO:0000256" key="12">
    <source>
        <dbReference type="NCBIfam" id="TIGR00416"/>
    </source>
</evidence>
<keyword evidence="10 11" id="KW-0234">DNA repair</keyword>
<evidence type="ECO:0000256" key="1">
    <source>
        <dbReference type="ARBA" id="ARBA00022723"/>
    </source>
</evidence>
<dbReference type="Pfam" id="PF13481">
    <property type="entry name" value="AAA_25"/>
    <property type="match status" value="1"/>
</dbReference>
<dbReference type="PROSITE" id="PS50162">
    <property type="entry name" value="RECA_2"/>
    <property type="match status" value="1"/>
</dbReference>
<dbReference type="GO" id="GO:0016787">
    <property type="term" value="F:hydrolase activity"/>
    <property type="evidence" value="ECO:0007669"/>
    <property type="project" value="UniProtKB-KW"/>
</dbReference>
<evidence type="ECO:0000256" key="7">
    <source>
        <dbReference type="ARBA" id="ARBA00022840"/>
    </source>
</evidence>
<keyword evidence="2 11" id="KW-0547">Nucleotide-binding</keyword>
<keyword evidence="1 11" id="KW-0479">Metal-binding</keyword>
<gene>
    <name evidence="11 15" type="primary">radA</name>
    <name evidence="15" type="ORF">H8S23_00425</name>
</gene>
<dbReference type="GO" id="GO:0005829">
    <property type="term" value="C:cytosol"/>
    <property type="evidence" value="ECO:0007669"/>
    <property type="project" value="TreeGrafter"/>
</dbReference>
<dbReference type="InterPro" id="IPR014721">
    <property type="entry name" value="Ribsml_uS5_D2-typ_fold_subgr"/>
</dbReference>
<evidence type="ECO:0000256" key="8">
    <source>
        <dbReference type="ARBA" id="ARBA00023016"/>
    </source>
</evidence>
<dbReference type="NCBIfam" id="TIGR00416">
    <property type="entry name" value="sms"/>
    <property type="match status" value="1"/>
</dbReference>
<dbReference type="GO" id="GO:0003684">
    <property type="term" value="F:damaged DNA binding"/>
    <property type="evidence" value="ECO:0007669"/>
    <property type="project" value="InterPro"/>
</dbReference>
<dbReference type="Pfam" id="PF18073">
    <property type="entry name" value="Zn_ribbon_LapB"/>
    <property type="match status" value="1"/>
</dbReference>
<dbReference type="Gene3D" id="3.40.50.300">
    <property type="entry name" value="P-loop containing nucleotide triphosphate hydrolases"/>
    <property type="match status" value="1"/>
</dbReference>
<dbReference type="InterPro" id="IPR041166">
    <property type="entry name" value="Rubredoxin_2"/>
</dbReference>
<keyword evidence="3 11" id="KW-0227">DNA damage</keyword>
<dbReference type="GO" id="GO:0005524">
    <property type="term" value="F:ATP binding"/>
    <property type="evidence" value="ECO:0007669"/>
    <property type="project" value="UniProtKB-UniRule"/>
</dbReference>
<evidence type="ECO:0000313" key="16">
    <source>
        <dbReference type="Proteomes" id="UP000659630"/>
    </source>
</evidence>
<organism evidence="15 16">
    <name type="scientific">Anaerofilum hominis</name>
    <dbReference type="NCBI Taxonomy" id="2763016"/>
    <lineage>
        <taxon>Bacteria</taxon>
        <taxon>Bacillati</taxon>
        <taxon>Bacillota</taxon>
        <taxon>Clostridia</taxon>
        <taxon>Eubacteriales</taxon>
        <taxon>Oscillospiraceae</taxon>
        <taxon>Anaerofilum</taxon>
    </lineage>
</organism>
<keyword evidence="7 11" id="KW-0067">ATP-binding</keyword>
<keyword evidence="8 11" id="KW-0346">Stress response</keyword>
<name>A0A923KUQ8_9FIRM</name>
<feature type="short sequence motif" description="RadA KNRFG motif" evidence="11">
    <location>
        <begin position="270"/>
        <end position="274"/>
    </location>
</feature>
<keyword evidence="6 13" id="KW-0862">Zinc</keyword>
<dbReference type="GO" id="GO:0000725">
    <property type="term" value="P:recombinational repair"/>
    <property type="evidence" value="ECO:0007669"/>
    <property type="project" value="UniProtKB-UniRule"/>
</dbReference>
<evidence type="ECO:0000256" key="4">
    <source>
        <dbReference type="ARBA" id="ARBA00022771"/>
    </source>
</evidence>
<feature type="region of interest" description="Lon-protease-like" evidence="11">
    <location>
        <begin position="369"/>
        <end position="472"/>
    </location>
</feature>
<evidence type="ECO:0000256" key="13">
    <source>
        <dbReference type="RuleBase" id="RU003555"/>
    </source>
</evidence>
<keyword evidence="9 11" id="KW-0238">DNA-binding</keyword>
<dbReference type="SUPFAM" id="SSF52540">
    <property type="entry name" value="P-loop containing nucleoside triphosphate hydrolases"/>
    <property type="match status" value="1"/>
</dbReference>
<sequence>MRWTRARLTEDDFLAKEKLKTIYVCNACGEQSPRWMGRCPSCGEWNTMVEDVVRQPAGGVKAAKAPVLAGEVRSARLYDIDTNDERSRIVTGISELDRVLGGGIVIGSVILLGGEPGAGKSTLLLQICASIPPGLHVLYVTGEESVRQIKLRADRLNVSGENVTVAAETEIESVVELIRSVHPDLVVVDSIQTMHSGAVSSSAGSVSQVKECSGQLLNAAKTLEIPVFIVGHVNKDGAIAGPKVMEHIVDTVLYFEGDRMLPYRILRAVKNRYGSTNEIGMFDMTGDGLREVVNPSKLLLEGRPLGVSGNCVACTMEGTRPILSEVQALVTKSSFPSPRRTTSGFDFNRANLLLAVIEKRGGYFLGTLDVYLNIVGGLRLDETACDLAVILAVVSSLLDKPIPDGTVAIGEVGLGGEVRSVSNLDTRLREASRIGFSRVIAPKHSLSQLDPAAYPGLELAGVSSIRGAITLL</sequence>
<feature type="binding site" evidence="11">
    <location>
        <begin position="114"/>
        <end position="121"/>
    </location>
    <ligand>
        <name>ATP</name>
        <dbReference type="ChEBI" id="CHEBI:30616"/>
    </ligand>
</feature>
<keyword evidence="16" id="KW-1185">Reference proteome</keyword>
<evidence type="ECO:0000256" key="2">
    <source>
        <dbReference type="ARBA" id="ARBA00022741"/>
    </source>
</evidence>
<dbReference type="InterPro" id="IPR020588">
    <property type="entry name" value="RecA_ATP-bd"/>
</dbReference>
<proteinExistence type="inferred from homology"/>
<dbReference type="InterPro" id="IPR004504">
    <property type="entry name" value="DNA_repair_RadA"/>
</dbReference>
<dbReference type="CDD" id="cd01121">
    <property type="entry name" value="RadA_SMS_N"/>
    <property type="match status" value="1"/>
</dbReference>
<dbReference type="AlphaFoldDB" id="A0A923KUQ8"/>
<dbReference type="PANTHER" id="PTHR32472">
    <property type="entry name" value="DNA REPAIR PROTEIN RADA"/>
    <property type="match status" value="1"/>
</dbReference>
<evidence type="ECO:0000256" key="3">
    <source>
        <dbReference type="ARBA" id="ARBA00022763"/>
    </source>
</evidence>
<evidence type="ECO:0000256" key="10">
    <source>
        <dbReference type="ARBA" id="ARBA00023204"/>
    </source>
</evidence>
<dbReference type="InterPro" id="IPR020568">
    <property type="entry name" value="Ribosomal_Su5_D2-typ_SF"/>
</dbReference>
<keyword evidence="4 13" id="KW-0863">Zinc-finger</keyword>
<dbReference type="InterPro" id="IPR027417">
    <property type="entry name" value="P-loop_NTPase"/>
</dbReference>
<reference evidence="15" key="1">
    <citation type="submission" date="2020-08" db="EMBL/GenBank/DDBJ databases">
        <title>Genome public.</title>
        <authorList>
            <person name="Liu C."/>
            <person name="Sun Q."/>
        </authorList>
    </citation>
    <scope>NUCLEOTIDE SEQUENCE</scope>
    <source>
        <strain evidence="15">BX8</strain>
    </source>
</reference>
<comment type="domain">
    <text evidence="11">The middle region has homology to RecA with ATPase motifs including the RadA KNRFG motif, while the C-terminus is homologous to Lon protease.</text>
</comment>
<comment type="function">
    <text evidence="11">Plays a role in repairing double-strand DNA breaks, probably involving stabilizing or processing branched DNA or blocked replication forks.</text>
</comment>
<evidence type="ECO:0000256" key="9">
    <source>
        <dbReference type="ARBA" id="ARBA00023125"/>
    </source>
</evidence>
<accession>A0A923KUQ8</accession>
<dbReference type="GO" id="GO:0008270">
    <property type="term" value="F:zinc ion binding"/>
    <property type="evidence" value="ECO:0007669"/>
    <property type="project" value="UniProtKB-KW"/>
</dbReference>
<dbReference type="InterPro" id="IPR003593">
    <property type="entry name" value="AAA+_ATPase"/>
</dbReference>
<dbReference type="SMART" id="SM00382">
    <property type="entry name" value="AAA"/>
    <property type="match status" value="1"/>
</dbReference>
<dbReference type="SUPFAM" id="SSF54211">
    <property type="entry name" value="Ribosomal protein S5 domain 2-like"/>
    <property type="match status" value="1"/>
</dbReference>
<dbReference type="Gene3D" id="3.30.230.10">
    <property type="match status" value="1"/>
</dbReference>
<evidence type="ECO:0000256" key="6">
    <source>
        <dbReference type="ARBA" id="ARBA00022833"/>
    </source>
</evidence>
<dbReference type="PRINTS" id="PR01874">
    <property type="entry name" value="DNAREPAIRADA"/>
</dbReference>
<evidence type="ECO:0000313" key="15">
    <source>
        <dbReference type="EMBL" id="MBC5579966.1"/>
    </source>
</evidence>
<dbReference type="EMBL" id="JACONZ010000001">
    <property type="protein sequence ID" value="MBC5579966.1"/>
    <property type="molecule type" value="Genomic_DNA"/>
</dbReference>
<feature type="domain" description="RecA family profile 1" evidence="14">
    <location>
        <begin position="85"/>
        <end position="233"/>
    </location>
</feature>
<evidence type="ECO:0000259" key="14">
    <source>
        <dbReference type="PROSITE" id="PS50162"/>
    </source>
</evidence>
<comment type="caution">
    <text evidence="15">The sequence shown here is derived from an EMBL/GenBank/DDBJ whole genome shotgun (WGS) entry which is preliminary data.</text>
</comment>
<comment type="function">
    <text evidence="13">DNA-dependent ATPase involved in processing of recombination intermediates, plays a role in repairing DNA breaks. Stimulates the branch migration of RecA-mediated strand transfer reactions, allowing the 3' invading strand to extend heteroduplex DNA faster. Binds ssDNA in the presence of ADP but not other nucleotides, has ATPase activity that is stimulated by ssDNA and various branched DNA structures, but inhibited by SSB. Does not have RecA's homology-searching function.</text>
</comment>
<dbReference type="FunFam" id="3.40.50.300:FF:000050">
    <property type="entry name" value="DNA repair protein RadA"/>
    <property type="match status" value="1"/>
</dbReference>